<proteinExistence type="predicted"/>
<evidence type="ECO:0000313" key="4">
    <source>
        <dbReference type="Proteomes" id="UP000094065"/>
    </source>
</evidence>
<feature type="transmembrane region" description="Helical" evidence="2">
    <location>
        <begin position="78"/>
        <end position="97"/>
    </location>
</feature>
<organism evidence="3 4">
    <name type="scientific">Cryptococcus amylolentus CBS 6039</name>
    <dbReference type="NCBI Taxonomy" id="1295533"/>
    <lineage>
        <taxon>Eukaryota</taxon>
        <taxon>Fungi</taxon>
        <taxon>Dikarya</taxon>
        <taxon>Basidiomycota</taxon>
        <taxon>Agaricomycotina</taxon>
        <taxon>Tremellomycetes</taxon>
        <taxon>Tremellales</taxon>
        <taxon>Cryptococcaceae</taxon>
        <taxon>Cryptococcus</taxon>
    </lineage>
</organism>
<accession>A0A1E3HHE1</accession>
<feature type="region of interest" description="Disordered" evidence="1">
    <location>
        <begin position="230"/>
        <end position="258"/>
    </location>
</feature>
<evidence type="ECO:0000313" key="3">
    <source>
        <dbReference type="EMBL" id="ODN75762.1"/>
    </source>
</evidence>
<evidence type="ECO:0000256" key="2">
    <source>
        <dbReference type="SAM" id="Phobius"/>
    </source>
</evidence>
<dbReference type="AlphaFoldDB" id="A0A1E3HHE1"/>
<dbReference type="RefSeq" id="XP_018991293.1">
    <property type="nucleotide sequence ID" value="XM_019140142.1"/>
</dbReference>
<evidence type="ECO:0000256" key="1">
    <source>
        <dbReference type="SAM" id="MobiDB-lite"/>
    </source>
</evidence>
<dbReference type="GeneID" id="30157082"/>
<keyword evidence="2" id="KW-0812">Transmembrane</keyword>
<reference evidence="3 4" key="1">
    <citation type="submission" date="2016-06" db="EMBL/GenBank/DDBJ databases">
        <title>Evolution of pathogenesis and genome organization in the Tremellales.</title>
        <authorList>
            <person name="Cuomo C."/>
            <person name="Litvintseva A."/>
            <person name="Heitman J."/>
            <person name="Chen Y."/>
            <person name="Sun S."/>
            <person name="Springer D."/>
            <person name="Dromer F."/>
            <person name="Young S."/>
            <person name="Zeng Q."/>
            <person name="Chapman S."/>
            <person name="Gujja S."/>
            <person name="Saif S."/>
            <person name="Birren B."/>
        </authorList>
    </citation>
    <scope>NUCLEOTIDE SEQUENCE [LARGE SCALE GENOMIC DNA]</scope>
    <source>
        <strain evidence="3 4">CBS 6039</strain>
    </source>
</reference>
<name>A0A1E3HHE1_9TREE</name>
<comment type="caution">
    <text evidence="3">The sequence shown here is derived from an EMBL/GenBank/DDBJ whole genome shotgun (WGS) entry which is preliminary data.</text>
</comment>
<gene>
    <name evidence="3" type="ORF">L202_05773</name>
</gene>
<dbReference type="EMBL" id="AWGJ01000009">
    <property type="protein sequence ID" value="ODN75762.1"/>
    <property type="molecule type" value="Genomic_DNA"/>
</dbReference>
<protein>
    <submittedName>
        <fullName evidence="3">Uncharacterized protein</fullName>
    </submittedName>
</protein>
<dbReference type="OrthoDB" id="10382523at2759"/>
<keyword evidence="4" id="KW-1185">Reference proteome</keyword>
<keyword evidence="2" id="KW-1133">Transmembrane helix</keyword>
<keyword evidence="2" id="KW-0472">Membrane</keyword>
<feature type="transmembrane region" description="Helical" evidence="2">
    <location>
        <begin position="267"/>
        <end position="291"/>
    </location>
</feature>
<dbReference type="Proteomes" id="UP000094065">
    <property type="component" value="Unassembled WGS sequence"/>
</dbReference>
<sequence>MRCICAVFGPKVSARVNSGSRARQYAQPHFGLQRGCHVASLRIWGKCTYKRGPSLLALHPIAASISSATRKSKVKMRFSVTFLALGAGVSSVAATAIHPRSSHLFPRQFDYSEIPDSCSEICYTAKDVFTACQSGTATDGCLQACRQEDADNGGAQTNYDNMVSCLTCTARSSNVTDDEILNMEQAMDQLKEVCEETQSVSITGYFSATQQISSTRSSIFSFPTGSTSVSSSSASTSASGDASSASTSDASSTATSSSSNALPVLSAFSLGSIGLVAALGAIGASAGACFVV</sequence>